<evidence type="ECO:0000259" key="4">
    <source>
        <dbReference type="Pfam" id="PF03016"/>
    </source>
</evidence>
<dbReference type="AlphaFoldDB" id="A0A150GKC9"/>
<comment type="caution">
    <text evidence="5">The sequence shown here is derived from an EMBL/GenBank/DDBJ whole genome shotgun (WGS) entry which is preliminary data.</text>
</comment>
<accession>A0A150GKC9</accession>
<dbReference type="Proteomes" id="UP000075714">
    <property type="component" value="Unassembled WGS sequence"/>
</dbReference>
<dbReference type="EMBL" id="LSYV01000018">
    <property type="protein sequence ID" value="KXZ50252.1"/>
    <property type="molecule type" value="Genomic_DNA"/>
</dbReference>
<protein>
    <recommendedName>
        <fullName evidence="4">Exostosin GT47 domain-containing protein</fullName>
    </recommendedName>
</protein>
<keyword evidence="6" id="KW-1185">Reference proteome</keyword>
<dbReference type="GO" id="GO:0000139">
    <property type="term" value="C:Golgi membrane"/>
    <property type="evidence" value="ECO:0007669"/>
    <property type="project" value="UniProtKB-SubCell"/>
</dbReference>
<dbReference type="GO" id="GO:0016757">
    <property type="term" value="F:glycosyltransferase activity"/>
    <property type="evidence" value="ECO:0007669"/>
    <property type="project" value="InterPro"/>
</dbReference>
<keyword evidence="3" id="KW-0333">Golgi apparatus</keyword>
<evidence type="ECO:0000313" key="6">
    <source>
        <dbReference type="Proteomes" id="UP000075714"/>
    </source>
</evidence>
<reference evidence="6" key="1">
    <citation type="journal article" date="2016" name="Nat. Commun.">
        <title>The Gonium pectorale genome demonstrates co-option of cell cycle regulation during the evolution of multicellularity.</title>
        <authorList>
            <person name="Hanschen E.R."/>
            <person name="Marriage T.N."/>
            <person name="Ferris P.J."/>
            <person name="Hamaji T."/>
            <person name="Toyoda A."/>
            <person name="Fujiyama A."/>
            <person name="Neme R."/>
            <person name="Noguchi H."/>
            <person name="Minakuchi Y."/>
            <person name="Suzuki M."/>
            <person name="Kawai-Toyooka H."/>
            <person name="Smith D.R."/>
            <person name="Sparks H."/>
            <person name="Anderson J."/>
            <person name="Bakaric R."/>
            <person name="Luria V."/>
            <person name="Karger A."/>
            <person name="Kirschner M.W."/>
            <person name="Durand P.M."/>
            <person name="Michod R.E."/>
            <person name="Nozaki H."/>
            <person name="Olson B.J."/>
        </authorList>
    </citation>
    <scope>NUCLEOTIDE SEQUENCE [LARGE SCALE GENOMIC DNA]</scope>
    <source>
        <strain evidence="6">NIES-2863</strain>
    </source>
</reference>
<gene>
    <name evidence="5" type="ORF">GPECTOR_17g890</name>
</gene>
<name>A0A150GKC9_GONPE</name>
<dbReference type="InterPro" id="IPR004263">
    <property type="entry name" value="Exostosin"/>
</dbReference>
<evidence type="ECO:0000313" key="5">
    <source>
        <dbReference type="EMBL" id="KXZ50252.1"/>
    </source>
</evidence>
<organism evidence="5 6">
    <name type="scientific">Gonium pectorale</name>
    <name type="common">Green alga</name>
    <dbReference type="NCBI Taxonomy" id="33097"/>
    <lineage>
        <taxon>Eukaryota</taxon>
        <taxon>Viridiplantae</taxon>
        <taxon>Chlorophyta</taxon>
        <taxon>core chlorophytes</taxon>
        <taxon>Chlorophyceae</taxon>
        <taxon>CS clade</taxon>
        <taxon>Chlamydomonadales</taxon>
        <taxon>Volvocaceae</taxon>
        <taxon>Gonium</taxon>
    </lineage>
</organism>
<dbReference type="OrthoDB" id="1924787at2759"/>
<evidence type="ECO:0000256" key="2">
    <source>
        <dbReference type="ARBA" id="ARBA00010271"/>
    </source>
</evidence>
<comment type="similarity">
    <text evidence="2">Belongs to the glycosyltransferase 47 family.</text>
</comment>
<feature type="domain" description="Exostosin GT47" evidence="4">
    <location>
        <begin position="298"/>
        <end position="455"/>
    </location>
</feature>
<dbReference type="PANTHER" id="PTHR11062:SF376">
    <property type="entry name" value="EXOSTOSIN FAMILY PROTEIN"/>
    <property type="match status" value="1"/>
</dbReference>
<proteinExistence type="inferred from homology"/>
<dbReference type="InterPro" id="IPR040911">
    <property type="entry name" value="Exostosin_GT47"/>
</dbReference>
<dbReference type="Pfam" id="PF03016">
    <property type="entry name" value="Exostosin_GT47"/>
    <property type="match status" value="1"/>
</dbReference>
<evidence type="ECO:0000256" key="3">
    <source>
        <dbReference type="ARBA" id="ARBA00023034"/>
    </source>
</evidence>
<sequence>MSSLRPGAVPQYGVRFPKNCWCYRQLMRLACAGEFWADPFLCRQPAFWMWEEIRCYEYAGVPETDQRSDPPEPGKADVVWRKGVRKNDVKSNDSFAFEQLPGPHASGLLPMDKCKDRPIHFPIYLAEIDVYHRILGDTAIRTENPWEANLFFIPTHTYYYIGNVGFPGLHFGAVFRHVREAHPWWNLTAGRNHVAATSNDRGCCDLYRLGLDVQRPIKLVHFAQAPRHSMLLSKNPGGGDSWREKPEDLAARLRSNMEDPAMLGAIAEFQHLAGRPRFRGFPIYELPALQQEREICYRPEHDVAFPPYLSSQPNHGAWLSVIPRAYGMGPDGKPFFLRESKRGTLLYFNGYSKVDMAYSAGVRQGLLALFKDNPREDLNINRVGGVAAMLSSRFCFTPMGFGWGIRLSQAMLAGCVPVMTHDHTWPTLWDVLPYERFSVRVSRHNLHRLLDLIESITPEQLAKLQDGLAEYYRAFVWQTEAGGLAYNYTMLSLHRRLLNMWTGMF</sequence>
<comment type="subcellular location">
    <subcellularLocation>
        <location evidence="1">Golgi apparatus membrane</location>
        <topology evidence="1">Single-pass type II membrane protein</topology>
    </subcellularLocation>
</comment>
<dbReference type="PANTHER" id="PTHR11062">
    <property type="entry name" value="EXOSTOSIN HEPARAN SULFATE GLYCOSYLTRANSFERASE -RELATED"/>
    <property type="match status" value="1"/>
</dbReference>
<dbReference type="STRING" id="33097.A0A150GKC9"/>
<evidence type="ECO:0000256" key="1">
    <source>
        <dbReference type="ARBA" id="ARBA00004323"/>
    </source>
</evidence>